<comment type="caution">
    <text evidence="3">The sequence shown here is derived from an EMBL/GenBank/DDBJ whole genome shotgun (WGS) entry which is preliminary data.</text>
</comment>
<dbReference type="GO" id="GO:0005737">
    <property type="term" value="C:cytoplasm"/>
    <property type="evidence" value="ECO:0007669"/>
    <property type="project" value="InterPro"/>
</dbReference>
<dbReference type="SUPFAM" id="SSF49417">
    <property type="entry name" value="p53-like transcription factors"/>
    <property type="match status" value="1"/>
</dbReference>
<evidence type="ECO:0000259" key="2">
    <source>
        <dbReference type="PROSITE" id="PS50254"/>
    </source>
</evidence>
<dbReference type="InterPro" id="IPR037059">
    <property type="entry name" value="RHD_DNA_bind_dom_sf"/>
</dbReference>
<proteinExistence type="predicted"/>
<dbReference type="PANTHER" id="PTHR24169:SF9">
    <property type="entry name" value="NUCLEAR FACTOR NF-KAPPA-B P105 SUBUNIT"/>
    <property type="match status" value="1"/>
</dbReference>
<accession>A0AAD7SAB1</accession>
<feature type="domain" description="RHD" evidence="2">
    <location>
        <begin position="78"/>
        <end position="125"/>
    </location>
</feature>
<dbReference type="AlphaFoldDB" id="A0AAD7SAB1"/>
<dbReference type="PROSITE" id="PS01204">
    <property type="entry name" value="REL_1"/>
    <property type="match status" value="1"/>
</dbReference>
<organism evidence="3 4">
    <name type="scientific">Aldrovandia affinis</name>
    <dbReference type="NCBI Taxonomy" id="143900"/>
    <lineage>
        <taxon>Eukaryota</taxon>
        <taxon>Metazoa</taxon>
        <taxon>Chordata</taxon>
        <taxon>Craniata</taxon>
        <taxon>Vertebrata</taxon>
        <taxon>Euteleostomi</taxon>
        <taxon>Actinopterygii</taxon>
        <taxon>Neopterygii</taxon>
        <taxon>Teleostei</taxon>
        <taxon>Notacanthiformes</taxon>
        <taxon>Halosauridae</taxon>
        <taxon>Aldrovandia</taxon>
    </lineage>
</organism>
<keyword evidence="4" id="KW-1185">Reference proteome</keyword>
<name>A0AAD7SAB1_9TELE</name>
<dbReference type="InterPro" id="IPR011539">
    <property type="entry name" value="RHD_DNA_bind_dom"/>
</dbReference>
<dbReference type="InterPro" id="IPR000451">
    <property type="entry name" value="NFkB/Dor"/>
</dbReference>
<evidence type="ECO:0000256" key="1">
    <source>
        <dbReference type="SAM" id="MobiDB-lite"/>
    </source>
</evidence>
<dbReference type="GO" id="GO:0000978">
    <property type="term" value="F:RNA polymerase II cis-regulatory region sequence-specific DNA binding"/>
    <property type="evidence" value="ECO:0007669"/>
    <property type="project" value="TreeGrafter"/>
</dbReference>
<reference evidence="3" key="1">
    <citation type="journal article" date="2023" name="Science">
        <title>Genome structures resolve the early diversification of teleost fishes.</title>
        <authorList>
            <person name="Parey E."/>
            <person name="Louis A."/>
            <person name="Montfort J."/>
            <person name="Bouchez O."/>
            <person name="Roques C."/>
            <person name="Iampietro C."/>
            <person name="Lluch J."/>
            <person name="Castinel A."/>
            <person name="Donnadieu C."/>
            <person name="Desvignes T."/>
            <person name="Floi Bucao C."/>
            <person name="Jouanno E."/>
            <person name="Wen M."/>
            <person name="Mejri S."/>
            <person name="Dirks R."/>
            <person name="Jansen H."/>
            <person name="Henkel C."/>
            <person name="Chen W.J."/>
            <person name="Zahm M."/>
            <person name="Cabau C."/>
            <person name="Klopp C."/>
            <person name="Thompson A.W."/>
            <person name="Robinson-Rechavi M."/>
            <person name="Braasch I."/>
            <person name="Lecointre G."/>
            <person name="Bobe J."/>
            <person name="Postlethwait J.H."/>
            <person name="Berthelot C."/>
            <person name="Roest Crollius H."/>
            <person name="Guiguen Y."/>
        </authorList>
    </citation>
    <scope>NUCLEOTIDE SEQUENCE</scope>
    <source>
        <strain evidence="3">NC1722</strain>
    </source>
</reference>
<protein>
    <recommendedName>
        <fullName evidence="2">RHD domain-containing protein</fullName>
    </recommendedName>
</protein>
<dbReference type="Gene3D" id="2.60.40.340">
    <property type="entry name" value="Rel homology domain (RHD), DNA-binding domain"/>
    <property type="match status" value="1"/>
</dbReference>
<dbReference type="PROSITE" id="PS50254">
    <property type="entry name" value="REL_2"/>
    <property type="match status" value="1"/>
</dbReference>
<dbReference type="GO" id="GO:0035525">
    <property type="term" value="C:NF-kappaB p50/p65 complex"/>
    <property type="evidence" value="ECO:0007669"/>
    <property type="project" value="TreeGrafter"/>
</dbReference>
<dbReference type="Pfam" id="PF00554">
    <property type="entry name" value="RHD_DNA_bind"/>
    <property type="match status" value="1"/>
</dbReference>
<gene>
    <name evidence="3" type="ORF">AAFF_G00418350</name>
</gene>
<dbReference type="InterPro" id="IPR030492">
    <property type="entry name" value="RHD_CS"/>
</dbReference>
<feature type="region of interest" description="Disordered" evidence="1">
    <location>
        <begin position="105"/>
        <end position="159"/>
    </location>
</feature>
<dbReference type="GO" id="GO:0000981">
    <property type="term" value="F:DNA-binding transcription factor activity, RNA polymerase II-specific"/>
    <property type="evidence" value="ECO:0007669"/>
    <property type="project" value="TreeGrafter"/>
</dbReference>
<evidence type="ECO:0000313" key="4">
    <source>
        <dbReference type="Proteomes" id="UP001221898"/>
    </source>
</evidence>
<dbReference type="PANTHER" id="PTHR24169">
    <property type="entry name" value="NUCLEAR FACTOR NF-KAPPA-B PROTEIN"/>
    <property type="match status" value="1"/>
</dbReference>
<dbReference type="InterPro" id="IPR008967">
    <property type="entry name" value="p53-like_TF_DNA-bd_sf"/>
</dbReference>
<evidence type="ECO:0000313" key="3">
    <source>
        <dbReference type="EMBL" id="KAJ8398927.1"/>
    </source>
</evidence>
<dbReference type="EMBL" id="JAINUG010000087">
    <property type="protein sequence ID" value="KAJ8398927.1"/>
    <property type="molecule type" value="Genomic_DNA"/>
</dbReference>
<sequence>MWLALSCSACGYFGGWYRGTVIYANLDVVGFAKHTMSEEDPYLPASVSFLDMDPLRWMGMDNQNFTLVSHPNSSLRIADRPYLQITEQPKQRGFRFRYGCEGPSHGGLPGASSEKNKKSYPQVKVSQPTGCSRGSVAINSRPRVDRTQPELSKITFTAT</sequence>
<dbReference type="Proteomes" id="UP001221898">
    <property type="component" value="Unassembled WGS sequence"/>
</dbReference>